<dbReference type="OrthoDB" id="3209715at2"/>
<sequence>MPRAALRELAHDGVLSRAELREHGWDRDAVGRQVAADRWACHGRQTVALHTSTLGEEAGRWRAVWEAGERVAALDGVSALHAAGMTGFSDDQVHVSVKHTHTVEDIDGVRVHKVIRRVAGELELLGLPRTKPAVAAVRAAHWALSDRQAALLLVMPVQQRLVTGVQLVEATQRVRGRTRRRLIPQLARDIADGAQSLGELDFASLCRLRGLPEPSRQVVRRGAQGRVYLDVRWDEADLVIEIDGAQHLWGLAATDDQFRQNAVVLRGDRVLRMTLVGLRLAPEAFMDQVCEAHARFRRR</sequence>
<reference evidence="2" key="1">
    <citation type="submission" date="2016-10" db="EMBL/GenBank/DDBJ databases">
        <authorList>
            <person name="Varghese N."/>
            <person name="Submissions S."/>
        </authorList>
    </citation>
    <scope>NUCLEOTIDE SEQUENCE [LARGE SCALE GENOMIC DNA]</scope>
    <source>
        <strain evidence="2">CGMCC 1.6963</strain>
    </source>
</reference>
<organism evidence="1 2">
    <name type="scientific">Pedococcus cremeus</name>
    <dbReference type="NCBI Taxonomy" id="587636"/>
    <lineage>
        <taxon>Bacteria</taxon>
        <taxon>Bacillati</taxon>
        <taxon>Actinomycetota</taxon>
        <taxon>Actinomycetes</taxon>
        <taxon>Micrococcales</taxon>
        <taxon>Intrasporangiaceae</taxon>
        <taxon>Pedococcus</taxon>
    </lineage>
</organism>
<dbReference type="STRING" id="587636.SAMN05216199_2518"/>
<dbReference type="Proteomes" id="UP000199019">
    <property type="component" value="Unassembled WGS sequence"/>
</dbReference>
<protein>
    <recommendedName>
        <fullName evidence="3">DUF559 domain-containing protein</fullName>
    </recommendedName>
</protein>
<dbReference type="EMBL" id="FOHB01000004">
    <property type="protein sequence ID" value="SES24235.1"/>
    <property type="molecule type" value="Genomic_DNA"/>
</dbReference>
<evidence type="ECO:0000313" key="2">
    <source>
        <dbReference type="Proteomes" id="UP000199019"/>
    </source>
</evidence>
<accession>A0A1H9VRE7</accession>
<keyword evidence="2" id="KW-1185">Reference proteome</keyword>
<evidence type="ECO:0000313" key="1">
    <source>
        <dbReference type="EMBL" id="SES24235.1"/>
    </source>
</evidence>
<name>A0A1H9VRE7_9MICO</name>
<proteinExistence type="predicted"/>
<gene>
    <name evidence="1" type="ORF">SAMN05216199_2518</name>
</gene>
<dbReference type="AlphaFoldDB" id="A0A1H9VRE7"/>
<evidence type="ECO:0008006" key="3">
    <source>
        <dbReference type="Google" id="ProtNLM"/>
    </source>
</evidence>